<dbReference type="EMBL" id="LBOI01000009">
    <property type="protein sequence ID" value="KKP31439.1"/>
    <property type="molecule type" value="Genomic_DNA"/>
</dbReference>
<gene>
    <name evidence="1" type="ORF">UR21_C0009G0020</name>
</gene>
<reference evidence="1 2" key="1">
    <citation type="journal article" date="2015" name="Nature">
        <title>rRNA introns, odd ribosomes, and small enigmatic genomes across a large radiation of phyla.</title>
        <authorList>
            <person name="Brown C.T."/>
            <person name="Hug L.A."/>
            <person name="Thomas B.C."/>
            <person name="Sharon I."/>
            <person name="Castelle C.J."/>
            <person name="Singh A."/>
            <person name="Wilkins M.J."/>
            <person name="Williams K.H."/>
            <person name="Banfield J.F."/>
        </authorList>
    </citation>
    <scope>NUCLEOTIDE SEQUENCE [LARGE SCALE GENOMIC DNA]</scope>
</reference>
<sequence length="184" mass="21663">MTLYRIEDVKKKYPNWFSADSELTYDEQKWIWENSLLPEGNNKGLEQVGKQDSTSISLIRSVSGIRNLKENVNENRQKNEAIKDLQDYTYKTPLKFIAIKLETIFGIWDKKPFHWIYIAENYTPKAINSVLREMRKRKENGGMPLEIPGAYFTKVLTKYHSKRKLPKRKEIAYTNGGIKQQNNE</sequence>
<organism evidence="1 2">
    <name type="scientific">Candidatus Woesebacteria bacterium GW2011_GWC2_31_9</name>
    <dbReference type="NCBI Taxonomy" id="1618586"/>
    <lineage>
        <taxon>Bacteria</taxon>
        <taxon>Candidatus Woeseibacteriota</taxon>
    </lineage>
</organism>
<proteinExistence type="predicted"/>
<evidence type="ECO:0000313" key="2">
    <source>
        <dbReference type="Proteomes" id="UP000034803"/>
    </source>
</evidence>
<accession>A0A0F9YIV1</accession>
<dbReference type="Proteomes" id="UP000034803">
    <property type="component" value="Unassembled WGS sequence"/>
</dbReference>
<evidence type="ECO:0000313" key="1">
    <source>
        <dbReference type="EMBL" id="KKP31439.1"/>
    </source>
</evidence>
<protein>
    <submittedName>
        <fullName evidence="1">Uncharacterized protein</fullName>
    </submittedName>
</protein>
<dbReference type="AlphaFoldDB" id="A0A0F9YIV1"/>
<name>A0A0F9YIV1_9BACT</name>
<comment type="caution">
    <text evidence="1">The sequence shown here is derived from an EMBL/GenBank/DDBJ whole genome shotgun (WGS) entry which is preliminary data.</text>
</comment>